<reference evidence="3 4" key="1">
    <citation type="submission" date="2021-06" db="EMBL/GenBank/DDBJ databases">
        <title>Caerostris extrusa draft genome.</title>
        <authorList>
            <person name="Kono N."/>
            <person name="Arakawa K."/>
        </authorList>
    </citation>
    <scope>NUCLEOTIDE SEQUENCE [LARGE SCALE GENOMIC DNA]</scope>
</reference>
<comment type="caution">
    <text evidence="3">The sequence shown here is derived from an EMBL/GenBank/DDBJ whole genome shotgun (WGS) entry which is preliminary data.</text>
</comment>
<dbReference type="Proteomes" id="UP001054945">
    <property type="component" value="Unassembled WGS sequence"/>
</dbReference>
<evidence type="ECO:0000256" key="1">
    <source>
        <dbReference type="SAM" id="MobiDB-lite"/>
    </source>
</evidence>
<gene>
    <name evidence="3" type="ORF">CEXT_139071</name>
</gene>
<organism evidence="3 4">
    <name type="scientific">Caerostris extrusa</name>
    <name type="common">Bark spider</name>
    <name type="synonym">Caerostris bankana</name>
    <dbReference type="NCBI Taxonomy" id="172846"/>
    <lineage>
        <taxon>Eukaryota</taxon>
        <taxon>Metazoa</taxon>
        <taxon>Ecdysozoa</taxon>
        <taxon>Arthropoda</taxon>
        <taxon>Chelicerata</taxon>
        <taxon>Arachnida</taxon>
        <taxon>Araneae</taxon>
        <taxon>Araneomorphae</taxon>
        <taxon>Entelegynae</taxon>
        <taxon>Araneoidea</taxon>
        <taxon>Araneidae</taxon>
        <taxon>Caerostris</taxon>
    </lineage>
</organism>
<feature type="region of interest" description="Disordered" evidence="1">
    <location>
        <begin position="1"/>
        <end position="21"/>
    </location>
</feature>
<evidence type="ECO:0000313" key="4">
    <source>
        <dbReference type="Proteomes" id="UP001054945"/>
    </source>
</evidence>
<evidence type="ECO:0000313" key="3">
    <source>
        <dbReference type="EMBL" id="GIY79094.1"/>
    </source>
</evidence>
<dbReference type="AlphaFoldDB" id="A0AAV4WB38"/>
<dbReference type="EMBL" id="BPLR01015845">
    <property type="protein sequence ID" value="GIY79094.1"/>
    <property type="molecule type" value="Genomic_DNA"/>
</dbReference>
<protein>
    <submittedName>
        <fullName evidence="3">Uncharacterized protein</fullName>
    </submittedName>
</protein>
<keyword evidence="2" id="KW-1133">Transmembrane helix</keyword>
<dbReference type="InterPro" id="IPR003109">
    <property type="entry name" value="GoLoco_motif"/>
</dbReference>
<keyword evidence="2" id="KW-0812">Transmembrane</keyword>
<dbReference type="PROSITE" id="PS50877">
    <property type="entry name" value="GOLOCO"/>
    <property type="match status" value="1"/>
</dbReference>
<accession>A0AAV4WB38</accession>
<name>A0AAV4WB38_CAEEX</name>
<feature type="transmembrane region" description="Helical" evidence="2">
    <location>
        <begin position="91"/>
        <end position="110"/>
    </location>
</feature>
<sequence length="232" mass="26131">MESSKGNSDSSEEQTENDDIKNPNDLFELLERLSTSRLDDQRCALPLLLQQLTKTVLFLADGQIANYEVHQNESTVHHHLATRDLAYVNEYSFFITFPLIGGVFLMTTGSKRISLYILFKLGRPCCAASVSEIGKPYYKLTGTAAGSRDRQNRPIEFMHHCRCVTWLPPLSPSFSHRLASVALENSDWFSLIHAPSLYLPSLCCSTCVLWALENHLATLSWPSHPAMQEIRG</sequence>
<evidence type="ECO:0000256" key="2">
    <source>
        <dbReference type="SAM" id="Phobius"/>
    </source>
</evidence>
<dbReference type="GO" id="GO:0030695">
    <property type="term" value="F:GTPase regulator activity"/>
    <property type="evidence" value="ECO:0007669"/>
    <property type="project" value="InterPro"/>
</dbReference>
<proteinExistence type="predicted"/>
<keyword evidence="2" id="KW-0472">Membrane</keyword>
<keyword evidence="4" id="KW-1185">Reference proteome</keyword>